<dbReference type="InterPro" id="IPR018392">
    <property type="entry name" value="LysM"/>
</dbReference>
<reference evidence="3 4" key="1">
    <citation type="submission" date="2018-10" db="EMBL/GenBank/DDBJ databases">
        <title>Sequencing the genomes of 1000 actinobacteria strains.</title>
        <authorList>
            <person name="Klenk H.-P."/>
        </authorList>
    </citation>
    <scope>NUCLEOTIDE SEQUENCE [LARGE SCALE GENOMIC DNA]</scope>
    <source>
        <strain evidence="3 4">DSM 17894</strain>
    </source>
</reference>
<organism evidence="3 4">
    <name type="scientific">Frondihabitans australicus</name>
    <dbReference type="NCBI Taxonomy" id="386892"/>
    <lineage>
        <taxon>Bacteria</taxon>
        <taxon>Bacillati</taxon>
        <taxon>Actinomycetota</taxon>
        <taxon>Actinomycetes</taxon>
        <taxon>Micrococcales</taxon>
        <taxon>Microbacteriaceae</taxon>
        <taxon>Frondihabitans</taxon>
    </lineage>
</organism>
<dbReference type="EMBL" id="RBKS01000001">
    <property type="protein sequence ID" value="RKR74478.1"/>
    <property type="molecule type" value="Genomic_DNA"/>
</dbReference>
<gene>
    <name evidence="3" type="ORF">C8E83_1597</name>
</gene>
<dbReference type="OrthoDB" id="5084290at2"/>
<evidence type="ECO:0000313" key="4">
    <source>
        <dbReference type="Proteomes" id="UP000280008"/>
    </source>
</evidence>
<evidence type="ECO:0000256" key="1">
    <source>
        <dbReference type="SAM" id="Phobius"/>
    </source>
</evidence>
<feature type="transmembrane region" description="Helical" evidence="1">
    <location>
        <begin position="56"/>
        <end position="75"/>
    </location>
</feature>
<dbReference type="Proteomes" id="UP000280008">
    <property type="component" value="Unassembled WGS sequence"/>
</dbReference>
<name>A0A495IGE7_9MICO</name>
<evidence type="ECO:0000259" key="2">
    <source>
        <dbReference type="PROSITE" id="PS51782"/>
    </source>
</evidence>
<dbReference type="PROSITE" id="PS51782">
    <property type="entry name" value="LYSM"/>
    <property type="match status" value="1"/>
</dbReference>
<proteinExistence type="predicted"/>
<keyword evidence="1" id="KW-1133">Transmembrane helix</keyword>
<keyword evidence="1" id="KW-0812">Transmembrane</keyword>
<dbReference type="Gene3D" id="3.10.350.10">
    <property type="entry name" value="LysM domain"/>
    <property type="match status" value="1"/>
</dbReference>
<accession>A0A495IGE7</accession>
<dbReference type="Pfam" id="PF01476">
    <property type="entry name" value="LysM"/>
    <property type="match status" value="1"/>
</dbReference>
<keyword evidence="4" id="KW-1185">Reference proteome</keyword>
<sequence>MSATITAPDFFTSTAPRSAELRRASLAADVRATRERNGFGTKPVRTRLHLTRRGRVVLTLLAAVAIVVGLGAAMLNGGGADATSSTGHVHFQHVTIQPDETLWQVAEQVAPNSDPRDVINDIVKLNDLQTTSVMAGQSIAIPTQYSSH</sequence>
<keyword evidence="1" id="KW-0472">Membrane</keyword>
<dbReference type="AlphaFoldDB" id="A0A495IGE7"/>
<evidence type="ECO:0000313" key="3">
    <source>
        <dbReference type="EMBL" id="RKR74478.1"/>
    </source>
</evidence>
<protein>
    <submittedName>
        <fullName evidence="3">LysM domain-containing protein</fullName>
    </submittedName>
</protein>
<dbReference type="RefSeq" id="WP_121369218.1">
    <property type="nucleotide sequence ID" value="NZ_RBKS01000001.1"/>
</dbReference>
<feature type="domain" description="LysM" evidence="2">
    <location>
        <begin position="92"/>
        <end position="141"/>
    </location>
</feature>
<comment type="caution">
    <text evidence="3">The sequence shown here is derived from an EMBL/GenBank/DDBJ whole genome shotgun (WGS) entry which is preliminary data.</text>
</comment>
<dbReference type="InterPro" id="IPR036779">
    <property type="entry name" value="LysM_dom_sf"/>
</dbReference>